<proteinExistence type="predicted"/>
<organism evidence="2 3">
    <name type="scientific">Populus deltoides</name>
    <name type="common">Eastern poplar</name>
    <name type="synonym">Eastern cottonwood</name>
    <dbReference type="NCBI Taxonomy" id="3696"/>
    <lineage>
        <taxon>Eukaryota</taxon>
        <taxon>Viridiplantae</taxon>
        <taxon>Streptophyta</taxon>
        <taxon>Embryophyta</taxon>
        <taxon>Tracheophyta</taxon>
        <taxon>Spermatophyta</taxon>
        <taxon>Magnoliopsida</taxon>
        <taxon>eudicotyledons</taxon>
        <taxon>Gunneridae</taxon>
        <taxon>Pentapetalae</taxon>
        <taxon>rosids</taxon>
        <taxon>fabids</taxon>
        <taxon>Malpighiales</taxon>
        <taxon>Salicaceae</taxon>
        <taxon>Saliceae</taxon>
        <taxon>Populus</taxon>
    </lineage>
</organism>
<feature type="chain" id="PRO_5035836229" description="Secreted protein" evidence="1">
    <location>
        <begin position="19"/>
        <end position="118"/>
    </location>
</feature>
<dbReference type="EMBL" id="JACEGQ020000015">
    <property type="protein sequence ID" value="KAH8487234.1"/>
    <property type="molecule type" value="Genomic_DNA"/>
</dbReference>
<evidence type="ECO:0000256" key="1">
    <source>
        <dbReference type="SAM" id="SignalP"/>
    </source>
</evidence>
<sequence>MALSLLSMGLLMLSSVRLASLWRRKDVRLAGNSCESLVRTTAAADDGEDRTKRRARGCLGCYMRAGLQKGKMEVVAGCVGRARKKGKWRETLMAESRSLFSLVFDQKRQGGGRLLEGE</sequence>
<comment type="caution">
    <text evidence="2">The sequence shown here is derived from an EMBL/GenBank/DDBJ whole genome shotgun (WGS) entry which is preliminary data.</text>
</comment>
<feature type="signal peptide" evidence="1">
    <location>
        <begin position="1"/>
        <end position="18"/>
    </location>
</feature>
<evidence type="ECO:0008006" key="4">
    <source>
        <dbReference type="Google" id="ProtNLM"/>
    </source>
</evidence>
<gene>
    <name evidence="2" type="ORF">H0E87_025991</name>
</gene>
<keyword evidence="3" id="KW-1185">Reference proteome</keyword>
<dbReference type="AlphaFoldDB" id="A0A8T2X3F9"/>
<keyword evidence="1" id="KW-0732">Signal</keyword>
<evidence type="ECO:0000313" key="3">
    <source>
        <dbReference type="Proteomes" id="UP000807159"/>
    </source>
</evidence>
<feature type="non-terminal residue" evidence="2">
    <location>
        <position position="118"/>
    </location>
</feature>
<reference evidence="2" key="1">
    <citation type="journal article" date="2021" name="J. Hered.">
        <title>Genome Assembly of Salicaceae Populus deltoides (Eastern Cottonwood) I-69 Based on Nanopore Sequencing and Hi-C Technologies.</title>
        <authorList>
            <person name="Bai S."/>
            <person name="Wu H."/>
            <person name="Zhang J."/>
            <person name="Pan Z."/>
            <person name="Zhao W."/>
            <person name="Li Z."/>
            <person name="Tong C."/>
        </authorList>
    </citation>
    <scope>NUCLEOTIDE SEQUENCE</scope>
    <source>
        <tissue evidence="2">Leaf</tissue>
    </source>
</reference>
<name>A0A8T2X3F9_POPDE</name>
<protein>
    <recommendedName>
        <fullName evidence="4">Secreted protein</fullName>
    </recommendedName>
</protein>
<accession>A0A8T2X3F9</accession>
<evidence type="ECO:0000313" key="2">
    <source>
        <dbReference type="EMBL" id="KAH8487234.1"/>
    </source>
</evidence>
<dbReference type="Proteomes" id="UP000807159">
    <property type="component" value="Chromosome 15"/>
</dbReference>